<evidence type="ECO:0000256" key="3">
    <source>
        <dbReference type="ARBA" id="ARBA00023125"/>
    </source>
</evidence>
<dbReference type="InterPro" id="IPR039420">
    <property type="entry name" value="WalR-like"/>
</dbReference>
<dbReference type="Pfam" id="PF00486">
    <property type="entry name" value="Trans_reg_C"/>
    <property type="match status" value="1"/>
</dbReference>
<gene>
    <name evidence="8" type="ORF">GLV81_04970</name>
</gene>
<dbReference type="AlphaFoldDB" id="A0A6I6G4I4"/>
<keyword evidence="3 5" id="KW-0238">DNA-binding</keyword>
<dbReference type="SMART" id="SM00862">
    <property type="entry name" value="Trans_reg_C"/>
    <property type="match status" value="1"/>
</dbReference>
<evidence type="ECO:0000256" key="2">
    <source>
        <dbReference type="ARBA" id="ARBA00023012"/>
    </source>
</evidence>
<dbReference type="GO" id="GO:0006355">
    <property type="term" value="P:regulation of DNA-templated transcription"/>
    <property type="evidence" value="ECO:0007669"/>
    <property type="project" value="InterPro"/>
</dbReference>
<protein>
    <submittedName>
        <fullName evidence="8">Response regulator</fullName>
    </submittedName>
</protein>
<dbReference type="InterPro" id="IPR001867">
    <property type="entry name" value="OmpR/PhoB-type_DNA-bd"/>
</dbReference>
<reference evidence="8 9" key="1">
    <citation type="submission" date="2019-11" db="EMBL/GenBank/DDBJ databases">
        <authorList>
            <person name="Im W.T."/>
        </authorList>
    </citation>
    <scope>NUCLEOTIDE SEQUENCE [LARGE SCALE GENOMIC DNA]</scope>
    <source>
        <strain evidence="8 9">SB-02</strain>
    </source>
</reference>
<feature type="domain" description="Response regulatory" evidence="6">
    <location>
        <begin position="4"/>
        <end position="120"/>
    </location>
</feature>
<name>A0A6I6G4I4_9BACT</name>
<dbReference type="GO" id="GO:0005829">
    <property type="term" value="C:cytosol"/>
    <property type="evidence" value="ECO:0007669"/>
    <property type="project" value="TreeGrafter"/>
</dbReference>
<dbReference type="CDD" id="cd17574">
    <property type="entry name" value="REC_OmpR"/>
    <property type="match status" value="1"/>
</dbReference>
<evidence type="ECO:0000256" key="1">
    <source>
        <dbReference type="ARBA" id="ARBA00022553"/>
    </source>
</evidence>
<dbReference type="InterPro" id="IPR011006">
    <property type="entry name" value="CheY-like_superfamily"/>
</dbReference>
<dbReference type="PANTHER" id="PTHR48111:SF40">
    <property type="entry name" value="PHOSPHATE REGULON TRANSCRIPTIONAL REGULATORY PROTEIN PHOB"/>
    <property type="match status" value="1"/>
</dbReference>
<dbReference type="GO" id="GO:0032993">
    <property type="term" value="C:protein-DNA complex"/>
    <property type="evidence" value="ECO:0007669"/>
    <property type="project" value="TreeGrafter"/>
</dbReference>
<organism evidence="8 9">
    <name type="scientific">Phnomibacter ginsenosidimutans</name>
    <dbReference type="NCBI Taxonomy" id="2676868"/>
    <lineage>
        <taxon>Bacteria</taxon>
        <taxon>Pseudomonadati</taxon>
        <taxon>Bacteroidota</taxon>
        <taxon>Chitinophagia</taxon>
        <taxon>Chitinophagales</taxon>
        <taxon>Chitinophagaceae</taxon>
        <taxon>Phnomibacter</taxon>
    </lineage>
</organism>
<accession>A0A6I6G4I4</accession>
<dbReference type="RefSeq" id="WP_157477394.1">
    <property type="nucleotide sequence ID" value="NZ_CP046566.1"/>
</dbReference>
<keyword evidence="2" id="KW-0902">Two-component regulatory system</keyword>
<dbReference type="GO" id="GO:0000976">
    <property type="term" value="F:transcription cis-regulatory region binding"/>
    <property type="evidence" value="ECO:0007669"/>
    <property type="project" value="TreeGrafter"/>
</dbReference>
<dbReference type="SMART" id="SM00448">
    <property type="entry name" value="REC"/>
    <property type="match status" value="1"/>
</dbReference>
<dbReference type="KEGG" id="fls:GLV81_04970"/>
<evidence type="ECO:0000313" key="9">
    <source>
        <dbReference type="Proteomes" id="UP000426027"/>
    </source>
</evidence>
<dbReference type="Proteomes" id="UP000426027">
    <property type="component" value="Chromosome"/>
</dbReference>
<dbReference type="Pfam" id="PF00072">
    <property type="entry name" value="Response_reg"/>
    <property type="match status" value="1"/>
</dbReference>
<evidence type="ECO:0000259" key="7">
    <source>
        <dbReference type="PROSITE" id="PS51755"/>
    </source>
</evidence>
<dbReference type="SUPFAM" id="SSF46894">
    <property type="entry name" value="C-terminal effector domain of the bipartite response regulators"/>
    <property type="match status" value="1"/>
</dbReference>
<dbReference type="InterPro" id="IPR036388">
    <property type="entry name" value="WH-like_DNA-bd_sf"/>
</dbReference>
<evidence type="ECO:0000256" key="5">
    <source>
        <dbReference type="PROSITE-ProRule" id="PRU01091"/>
    </source>
</evidence>
<dbReference type="PROSITE" id="PS50110">
    <property type="entry name" value="RESPONSE_REGULATORY"/>
    <property type="match status" value="1"/>
</dbReference>
<proteinExistence type="predicted"/>
<dbReference type="PROSITE" id="PS51755">
    <property type="entry name" value="OMPR_PHOB"/>
    <property type="match status" value="1"/>
</dbReference>
<sequence length="236" mass="27485">MPEKVLFVEDEQDLGSLVKQYLETKGFDIDWYDNPKNALKAFRDNYDHYGICLLDVQMPQKSGFELAENIQTINEHLPFVFLTARTEKKDRLTGLKIGAADYICKPFDIDELALKLKNIMKMTSGHVATKPQTSVFMIGDLLYNREQLTVTPPDKKITKLTNREAELLEYFYQHKNKRIRKEEILVRIWGENDYFLGRSLDVFISRLRKIVSKSEKITLSNVYGAGYIFNIKEEEA</sequence>
<feature type="DNA-binding region" description="OmpR/PhoB-type" evidence="5">
    <location>
        <begin position="133"/>
        <end position="231"/>
    </location>
</feature>
<dbReference type="InterPro" id="IPR001789">
    <property type="entry name" value="Sig_transdc_resp-reg_receiver"/>
</dbReference>
<dbReference type="InterPro" id="IPR016032">
    <property type="entry name" value="Sig_transdc_resp-reg_C-effctor"/>
</dbReference>
<evidence type="ECO:0000259" key="6">
    <source>
        <dbReference type="PROSITE" id="PS50110"/>
    </source>
</evidence>
<evidence type="ECO:0000256" key="4">
    <source>
        <dbReference type="PROSITE-ProRule" id="PRU00169"/>
    </source>
</evidence>
<dbReference type="Gene3D" id="3.40.50.2300">
    <property type="match status" value="1"/>
</dbReference>
<dbReference type="EMBL" id="CP046566">
    <property type="protein sequence ID" value="QGW27536.1"/>
    <property type="molecule type" value="Genomic_DNA"/>
</dbReference>
<keyword evidence="9" id="KW-1185">Reference proteome</keyword>
<dbReference type="GO" id="GO:0000156">
    <property type="term" value="F:phosphorelay response regulator activity"/>
    <property type="evidence" value="ECO:0007669"/>
    <property type="project" value="TreeGrafter"/>
</dbReference>
<keyword evidence="1 4" id="KW-0597">Phosphoprotein</keyword>
<feature type="domain" description="OmpR/PhoB-type" evidence="7">
    <location>
        <begin position="133"/>
        <end position="231"/>
    </location>
</feature>
<dbReference type="Gene3D" id="1.10.10.10">
    <property type="entry name" value="Winged helix-like DNA-binding domain superfamily/Winged helix DNA-binding domain"/>
    <property type="match status" value="1"/>
</dbReference>
<dbReference type="PANTHER" id="PTHR48111">
    <property type="entry name" value="REGULATOR OF RPOS"/>
    <property type="match status" value="1"/>
</dbReference>
<evidence type="ECO:0000313" key="8">
    <source>
        <dbReference type="EMBL" id="QGW27536.1"/>
    </source>
</evidence>
<dbReference type="CDD" id="cd00383">
    <property type="entry name" value="trans_reg_C"/>
    <property type="match status" value="1"/>
</dbReference>
<feature type="modified residue" description="4-aspartylphosphate" evidence="4">
    <location>
        <position position="55"/>
    </location>
</feature>
<dbReference type="SUPFAM" id="SSF52172">
    <property type="entry name" value="CheY-like"/>
    <property type="match status" value="1"/>
</dbReference>